<proteinExistence type="predicted"/>
<dbReference type="PANTHER" id="PTHR47023:SF1">
    <property type="entry name" value="SEX PEPTIDE RECEPTOR"/>
    <property type="match status" value="1"/>
</dbReference>
<feature type="compositionally biased region" description="Polar residues" evidence="1">
    <location>
        <begin position="106"/>
        <end position="125"/>
    </location>
</feature>
<dbReference type="Proteomes" id="UP000050794">
    <property type="component" value="Unassembled WGS sequence"/>
</dbReference>
<organism evidence="3 4">
    <name type="scientific">Toxocara canis</name>
    <name type="common">Canine roundworm</name>
    <dbReference type="NCBI Taxonomy" id="6265"/>
    <lineage>
        <taxon>Eukaryota</taxon>
        <taxon>Metazoa</taxon>
        <taxon>Ecdysozoa</taxon>
        <taxon>Nematoda</taxon>
        <taxon>Chromadorea</taxon>
        <taxon>Rhabditida</taxon>
        <taxon>Spirurina</taxon>
        <taxon>Ascaridomorpha</taxon>
        <taxon>Ascaridoidea</taxon>
        <taxon>Toxocaridae</taxon>
        <taxon>Toxocara</taxon>
    </lineage>
</organism>
<name>A0A183V7C6_TOXCA</name>
<protein>
    <submittedName>
        <fullName evidence="2 4">Uncharacterized protein</fullName>
    </submittedName>
</protein>
<accession>A0A183V7C6</accession>
<evidence type="ECO:0000313" key="3">
    <source>
        <dbReference type="Proteomes" id="UP000050794"/>
    </source>
</evidence>
<reference evidence="2 3" key="2">
    <citation type="submission" date="2018-11" db="EMBL/GenBank/DDBJ databases">
        <authorList>
            <consortium name="Pathogen Informatics"/>
        </authorList>
    </citation>
    <scope>NUCLEOTIDE SEQUENCE [LARGE SCALE GENOMIC DNA]</scope>
</reference>
<reference evidence="4" key="1">
    <citation type="submission" date="2016-06" db="UniProtKB">
        <authorList>
            <consortium name="WormBaseParasite"/>
        </authorList>
    </citation>
    <scope>IDENTIFICATION</scope>
</reference>
<evidence type="ECO:0000313" key="2">
    <source>
        <dbReference type="EMBL" id="VDM47967.1"/>
    </source>
</evidence>
<feature type="region of interest" description="Disordered" evidence="1">
    <location>
        <begin position="74"/>
        <end position="125"/>
    </location>
</feature>
<dbReference type="WBParaSite" id="TCNE_0001664701-mRNA-1">
    <property type="protein sequence ID" value="TCNE_0001664701-mRNA-1"/>
    <property type="gene ID" value="TCNE_0001664701"/>
</dbReference>
<evidence type="ECO:0000256" key="1">
    <source>
        <dbReference type="SAM" id="MobiDB-lite"/>
    </source>
</evidence>
<dbReference type="InterPro" id="IPR053071">
    <property type="entry name" value="GPCR1-related_rcpt"/>
</dbReference>
<evidence type="ECO:0000313" key="4">
    <source>
        <dbReference type="WBParaSite" id="TCNE_0001664701-mRNA-1"/>
    </source>
</evidence>
<gene>
    <name evidence="2" type="ORF">TCNE_LOCUS16646</name>
</gene>
<dbReference type="AlphaFoldDB" id="A0A183V7C6"/>
<dbReference type="PANTHER" id="PTHR47023">
    <property type="entry name" value="SEX PEPTIDE RECEPTOR"/>
    <property type="match status" value="1"/>
</dbReference>
<sequence>MGTKNILIVLTSPIQFGIYCSMSEQFRLTVRQLFTSRLLFVAQAQATFHGGKRYSLILVDVEFLEAKRSTIKRRQADKKKIAKSDSTEMGTIDDGKKSHVGRQVSFPESGSPESGRRNSSTCMTK</sequence>
<dbReference type="EMBL" id="UYWY01023771">
    <property type="protein sequence ID" value="VDM47967.1"/>
    <property type="molecule type" value="Genomic_DNA"/>
</dbReference>
<keyword evidence="3" id="KW-1185">Reference proteome</keyword>